<protein>
    <submittedName>
        <fullName evidence="3">Uncharacterized protein LOC111136836 isoform X1</fullName>
    </submittedName>
</protein>
<gene>
    <name evidence="3" type="primary">LOC111136836</name>
</gene>
<dbReference type="KEGG" id="cvn:111136836"/>
<keyword evidence="1" id="KW-0732">Signal</keyword>
<proteinExistence type="predicted"/>
<dbReference type="AlphaFoldDB" id="A0A8B8EUM3"/>
<accession>A0A8B8EUM3</accession>
<name>A0A8B8EUM3_CRAVI</name>
<feature type="signal peptide" evidence="1">
    <location>
        <begin position="1"/>
        <end position="21"/>
    </location>
</feature>
<reference evidence="3" key="1">
    <citation type="submission" date="2025-08" db="UniProtKB">
        <authorList>
            <consortium name="RefSeq"/>
        </authorList>
    </citation>
    <scope>IDENTIFICATION</scope>
    <source>
        <tissue evidence="3">Whole sample</tissue>
    </source>
</reference>
<dbReference type="RefSeq" id="XP_022343669.1">
    <property type="nucleotide sequence ID" value="XM_022487961.1"/>
</dbReference>
<organism evidence="2 3">
    <name type="scientific">Crassostrea virginica</name>
    <name type="common">Eastern oyster</name>
    <dbReference type="NCBI Taxonomy" id="6565"/>
    <lineage>
        <taxon>Eukaryota</taxon>
        <taxon>Metazoa</taxon>
        <taxon>Spiralia</taxon>
        <taxon>Lophotrochozoa</taxon>
        <taxon>Mollusca</taxon>
        <taxon>Bivalvia</taxon>
        <taxon>Autobranchia</taxon>
        <taxon>Pteriomorphia</taxon>
        <taxon>Ostreida</taxon>
        <taxon>Ostreoidea</taxon>
        <taxon>Ostreidae</taxon>
        <taxon>Crassostrea</taxon>
    </lineage>
</organism>
<feature type="chain" id="PRO_5034709076" evidence="1">
    <location>
        <begin position="22"/>
        <end position="126"/>
    </location>
</feature>
<dbReference type="Proteomes" id="UP000694844">
    <property type="component" value="Chromosome 5"/>
</dbReference>
<dbReference type="GeneID" id="111136836"/>
<evidence type="ECO:0000256" key="1">
    <source>
        <dbReference type="SAM" id="SignalP"/>
    </source>
</evidence>
<keyword evidence="2" id="KW-1185">Reference proteome</keyword>
<evidence type="ECO:0000313" key="2">
    <source>
        <dbReference type="Proteomes" id="UP000694844"/>
    </source>
</evidence>
<evidence type="ECO:0000313" key="3">
    <source>
        <dbReference type="RefSeq" id="XP_022343669.1"/>
    </source>
</evidence>
<sequence length="126" mass="14332">METKVVCLALAFLVLAMEINAVPVGPSDLVEDSVHPRIDKRSFKMKNPQIWYIQNCYPPFSQSGVYQAICRQRVSPHSGNQVVDMKYLDAKSSQTREQQKSTITEAMYDRNQRLSPTVQPMQKAVV</sequence>